<feature type="domain" description="Rieske" evidence="9">
    <location>
        <begin position="40"/>
        <end position="147"/>
    </location>
</feature>
<dbReference type="Gene3D" id="2.102.10.10">
    <property type="entry name" value="Rieske [2Fe-2S] iron-sulphur domain"/>
    <property type="match status" value="1"/>
</dbReference>
<dbReference type="AlphaFoldDB" id="L7KLH3"/>
<dbReference type="SUPFAM" id="SSF50022">
    <property type="entry name" value="ISP domain"/>
    <property type="match status" value="1"/>
</dbReference>
<keyword evidence="4 10" id="KW-0223">Dioxygenase</keyword>
<dbReference type="PRINTS" id="PR00090">
    <property type="entry name" value="RNGDIOXGNASE"/>
</dbReference>
<dbReference type="GO" id="GO:0016705">
    <property type="term" value="F:oxidoreductase activity, acting on paired donors, with incorporation or reduction of molecular oxygen"/>
    <property type="evidence" value="ECO:0007669"/>
    <property type="project" value="UniProtKB-ARBA"/>
</dbReference>
<keyword evidence="7" id="KW-0411">Iron-sulfur</keyword>
<dbReference type="SUPFAM" id="SSF55961">
    <property type="entry name" value="Bet v1-like"/>
    <property type="match status" value="1"/>
</dbReference>
<name>L7KLH3_9ACTN</name>
<dbReference type="InterPro" id="IPR015879">
    <property type="entry name" value="Ring_hydroxy_dOase_asu_C_dom"/>
</dbReference>
<evidence type="ECO:0000256" key="7">
    <source>
        <dbReference type="ARBA" id="ARBA00023014"/>
    </source>
</evidence>
<dbReference type="PROSITE" id="PS00570">
    <property type="entry name" value="RING_HYDROXYL_ALPHA"/>
    <property type="match status" value="1"/>
</dbReference>
<dbReference type="PANTHER" id="PTHR43756">
    <property type="entry name" value="CHOLINE MONOOXYGENASE, CHLOROPLASTIC"/>
    <property type="match status" value="1"/>
</dbReference>
<dbReference type="OrthoDB" id="5243643at2"/>
<protein>
    <submittedName>
        <fullName evidence="10">p-cumate dioxygenase large subunit</fullName>
    </submittedName>
</protein>
<dbReference type="GO" id="GO:0005506">
    <property type="term" value="F:iron ion binding"/>
    <property type="evidence" value="ECO:0007669"/>
    <property type="project" value="InterPro"/>
</dbReference>
<evidence type="ECO:0000256" key="8">
    <source>
        <dbReference type="ARBA" id="ARBA00023027"/>
    </source>
</evidence>
<dbReference type="PROSITE" id="PS51296">
    <property type="entry name" value="RIESKE"/>
    <property type="match status" value="1"/>
</dbReference>
<evidence type="ECO:0000256" key="6">
    <source>
        <dbReference type="ARBA" id="ARBA00023004"/>
    </source>
</evidence>
<dbReference type="CDD" id="cd08879">
    <property type="entry name" value="RHO_alpha_C_AntDO-like"/>
    <property type="match status" value="1"/>
</dbReference>
<proteinExistence type="inferred from homology"/>
<accession>L7KLH3</accession>
<dbReference type="Gene3D" id="3.90.380.10">
    <property type="entry name" value="Naphthalene 1,2-dioxygenase Alpha Subunit, Chain A, domain 1"/>
    <property type="match status" value="1"/>
</dbReference>
<keyword evidence="3" id="KW-0479">Metal-binding</keyword>
<comment type="similarity">
    <text evidence="1">Belongs to the bacterial ring-hydroxylating dioxygenase alpha subunit family.</text>
</comment>
<keyword evidence="8" id="KW-0520">NAD</keyword>
<evidence type="ECO:0000256" key="4">
    <source>
        <dbReference type="ARBA" id="ARBA00022964"/>
    </source>
</evidence>
<dbReference type="GO" id="GO:0051537">
    <property type="term" value="F:2 iron, 2 sulfur cluster binding"/>
    <property type="evidence" value="ECO:0007669"/>
    <property type="project" value="UniProtKB-KW"/>
</dbReference>
<gene>
    <name evidence="10" type="primary">cmtA1</name>
    <name evidence="10" type="ORF">GOACH_12_00030</name>
</gene>
<evidence type="ECO:0000256" key="1">
    <source>
        <dbReference type="ARBA" id="ARBA00008751"/>
    </source>
</evidence>
<dbReference type="GO" id="GO:0051213">
    <property type="term" value="F:dioxygenase activity"/>
    <property type="evidence" value="ECO:0007669"/>
    <property type="project" value="UniProtKB-KW"/>
</dbReference>
<dbReference type="GO" id="GO:0004497">
    <property type="term" value="F:monooxygenase activity"/>
    <property type="evidence" value="ECO:0007669"/>
    <property type="project" value="UniProtKB-ARBA"/>
</dbReference>
<evidence type="ECO:0000259" key="9">
    <source>
        <dbReference type="PROSITE" id="PS51296"/>
    </source>
</evidence>
<evidence type="ECO:0000256" key="3">
    <source>
        <dbReference type="ARBA" id="ARBA00022723"/>
    </source>
</evidence>
<dbReference type="InterPro" id="IPR001663">
    <property type="entry name" value="Rng_hydr_dOase-A"/>
</dbReference>
<organism evidence="10 11">
    <name type="scientific">Gordonia aichiensis NBRC 108223</name>
    <dbReference type="NCBI Taxonomy" id="1220583"/>
    <lineage>
        <taxon>Bacteria</taxon>
        <taxon>Bacillati</taxon>
        <taxon>Actinomycetota</taxon>
        <taxon>Actinomycetes</taxon>
        <taxon>Mycobacteriales</taxon>
        <taxon>Gordoniaceae</taxon>
        <taxon>Gordonia</taxon>
    </lineage>
</organism>
<keyword evidence="6" id="KW-0408">Iron</keyword>
<evidence type="ECO:0000313" key="11">
    <source>
        <dbReference type="Proteomes" id="UP000010988"/>
    </source>
</evidence>
<dbReference type="PANTHER" id="PTHR43756:SF1">
    <property type="entry name" value="3-PHENYLPROPIONATE_CINNAMIC ACID DIOXYGENASE SUBUNIT ALPHA"/>
    <property type="match status" value="1"/>
</dbReference>
<sequence>MSEFVIDDREMPRFQVNREAMVSDDVFAKEREKIFEHSWLYVGHETELRKKNDFKTRVVAGRPLIFARDAENCIRVWVNSCPHRGAMLCRERQGNARFMTCFYHGWSFSTSGNMVSMPDDASYGPDFARPDLAAPPRVDSYRGFVFVSFDPEIVDLRAYLAGAAEYLDLVCDQSEKGMEVLEGTHEYSVKANWKLLVENSFDGYHAVSTHQRYFEMVLAARGELDPSALAESRAIDLGNGHAVIAGAPATEGLFGRPLSNDGADEREARFDRFRELYGEGWVDRMQGNRNLVIFPNLVVIDLVMGVLVRKIDPVAPDYMEVTAWELAPPEEGSELRKQRLDNFLTFWGPGGLASPDDVEALESCQLGYGGRRELGWSDISRGMNKSAASSTDELQMRTWWRRWNELITGEVLPPEEQETLGDVFTAQRRPMSAEPAGISAGT</sequence>
<keyword evidence="2" id="KW-0001">2Fe-2S</keyword>
<dbReference type="Proteomes" id="UP000010988">
    <property type="component" value="Unassembled WGS sequence"/>
</dbReference>
<dbReference type="InterPro" id="IPR015881">
    <property type="entry name" value="ARHD_Rieske_2Fe_2S"/>
</dbReference>
<dbReference type="Pfam" id="PF00848">
    <property type="entry name" value="Ring_hydroxyl_A"/>
    <property type="match status" value="1"/>
</dbReference>
<reference evidence="10 11" key="1">
    <citation type="submission" date="2012-12" db="EMBL/GenBank/DDBJ databases">
        <title>Whole genome shotgun sequence of Gordonia aichiensis NBRC 108223.</title>
        <authorList>
            <person name="Isaki-Nakamura S."/>
            <person name="Hosoyama A."/>
            <person name="Tsuchikane K."/>
            <person name="Ando Y."/>
            <person name="Baba S."/>
            <person name="Ohji S."/>
            <person name="Hamada M."/>
            <person name="Tamura T."/>
            <person name="Yamazoe A."/>
            <person name="Yamazaki S."/>
            <person name="Fujita N."/>
        </authorList>
    </citation>
    <scope>NUCLEOTIDE SEQUENCE [LARGE SCALE GENOMIC DNA]</scope>
    <source>
        <strain evidence="10 11">NBRC 108223</strain>
    </source>
</reference>
<evidence type="ECO:0000313" key="10">
    <source>
        <dbReference type="EMBL" id="GAC49351.1"/>
    </source>
</evidence>
<dbReference type="CDD" id="cd03469">
    <property type="entry name" value="Rieske_RO_Alpha_N"/>
    <property type="match status" value="1"/>
</dbReference>
<dbReference type="InterPro" id="IPR036922">
    <property type="entry name" value="Rieske_2Fe-2S_sf"/>
</dbReference>
<dbReference type="STRING" id="1220583.GOACH_12_00030"/>
<dbReference type="InterPro" id="IPR017941">
    <property type="entry name" value="Rieske_2Fe-2S"/>
</dbReference>
<dbReference type="eggNOG" id="COG4638">
    <property type="taxonomic scope" value="Bacteria"/>
</dbReference>
<evidence type="ECO:0000256" key="5">
    <source>
        <dbReference type="ARBA" id="ARBA00023002"/>
    </source>
</evidence>
<evidence type="ECO:0000256" key="2">
    <source>
        <dbReference type="ARBA" id="ARBA00022714"/>
    </source>
</evidence>
<dbReference type="RefSeq" id="WP_005175430.1">
    <property type="nucleotide sequence ID" value="NZ_BANR01000012.1"/>
</dbReference>
<keyword evidence="11" id="KW-1185">Reference proteome</keyword>
<comment type="caution">
    <text evidence="10">The sequence shown here is derived from an EMBL/GenBank/DDBJ whole genome shotgun (WGS) entry which is preliminary data.</text>
</comment>
<dbReference type="Pfam" id="PF00355">
    <property type="entry name" value="Rieske"/>
    <property type="match status" value="1"/>
</dbReference>
<dbReference type="EMBL" id="BANR01000012">
    <property type="protein sequence ID" value="GAC49351.1"/>
    <property type="molecule type" value="Genomic_DNA"/>
</dbReference>
<keyword evidence="5" id="KW-0560">Oxidoreductase</keyword>